<evidence type="ECO:0000313" key="2">
    <source>
        <dbReference type="EMBL" id="KRL84189.1"/>
    </source>
</evidence>
<organism evidence="2 3">
    <name type="scientific">Ligilactobacillus apodemi DSM 16634 = JCM 16172</name>
    <dbReference type="NCBI Taxonomy" id="1423724"/>
    <lineage>
        <taxon>Bacteria</taxon>
        <taxon>Bacillati</taxon>
        <taxon>Bacillota</taxon>
        <taxon>Bacilli</taxon>
        <taxon>Lactobacillales</taxon>
        <taxon>Lactobacillaceae</taxon>
        <taxon>Ligilactobacillus</taxon>
    </lineage>
</organism>
<keyword evidence="1" id="KW-1133">Transmembrane helix</keyword>
<keyword evidence="3" id="KW-1185">Reference proteome</keyword>
<keyword evidence="1" id="KW-0812">Transmembrane</keyword>
<accession>A0A0R1TS34</accession>
<dbReference type="PATRIC" id="fig|1423724.4.peg.1537"/>
<evidence type="ECO:0000256" key="1">
    <source>
        <dbReference type="SAM" id="Phobius"/>
    </source>
</evidence>
<reference evidence="2 3" key="1">
    <citation type="journal article" date="2015" name="Genome Announc.">
        <title>Expanding the biotechnology potential of lactobacilli through comparative genomics of 213 strains and associated genera.</title>
        <authorList>
            <person name="Sun Z."/>
            <person name="Harris H.M."/>
            <person name="McCann A."/>
            <person name="Guo C."/>
            <person name="Argimon S."/>
            <person name="Zhang W."/>
            <person name="Yang X."/>
            <person name="Jeffery I.B."/>
            <person name="Cooney J.C."/>
            <person name="Kagawa T.F."/>
            <person name="Liu W."/>
            <person name="Song Y."/>
            <person name="Salvetti E."/>
            <person name="Wrobel A."/>
            <person name="Rasinkangas P."/>
            <person name="Parkhill J."/>
            <person name="Rea M.C."/>
            <person name="O'Sullivan O."/>
            <person name="Ritari J."/>
            <person name="Douillard F.P."/>
            <person name="Paul Ross R."/>
            <person name="Yang R."/>
            <person name="Briner A.E."/>
            <person name="Felis G.E."/>
            <person name="de Vos W.M."/>
            <person name="Barrangou R."/>
            <person name="Klaenhammer T.R."/>
            <person name="Caufield P.W."/>
            <person name="Cui Y."/>
            <person name="Zhang H."/>
            <person name="O'Toole P.W."/>
        </authorList>
    </citation>
    <scope>NUCLEOTIDE SEQUENCE [LARGE SCALE GENOMIC DNA]</scope>
    <source>
        <strain evidence="2 3">DSM 16634</strain>
    </source>
</reference>
<dbReference type="STRING" id="1423724.FC32_GL001472"/>
<protein>
    <submittedName>
        <fullName evidence="2">Uncharacterized protein</fullName>
    </submittedName>
</protein>
<comment type="caution">
    <text evidence="2">The sequence shown here is derived from an EMBL/GenBank/DDBJ whole genome shotgun (WGS) entry which is preliminary data.</text>
</comment>
<evidence type="ECO:0000313" key="3">
    <source>
        <dbReference type="Proteomes" id="UP000051324"/>
    </source>
</evidence>
<dbReference type="AlphaFoldDB" id="A0A0R1TS34"/>
<proteinExistence type="predicted"/>
<dbReference type="RefSeq" id="WP_155891438.1">
    <property type="nucleotide sequence ID" value="NZ_AZFT01000053.1"/>
</dbReference>
<sequence length="52" mass="5733">MKKKHYHQLALGLAFISVILALGLLIWGECGTVFIAIIPVLLAGVLEQMSRR</sequence>
<gene>
    <name evidence="2" type="ORF">FC32_GL001472</name>
</gene>
<feature type="transmembrane region" description="Helical" evidence="1">
    <location>
        <begin position="9"/>
        <end position="27"/>
    </location>
</feature>
<dbReference type="Proteomes" id="UP000051324">
    <property type="component" value="Unassembled WGS sequence"/>
</dbReference>
<dbReference type="EMBL" id="AZFT01000053">
    <property type="protein sequence ID" value="KRL84189.1"/>
    <property type="molecule type" value="Genomic_DNA"/>
</dbReference>
<name>A0A0R1TS34_9LACO</name>
<keyword evidence="1" id="KW-0472">Membrane</keyword>
<dbReference type="eggNOG" id="ENOG50323IA">
    <property type="taxonomic scope" value="Bacteria"/>
</dbReference>